<dbReference type="AlphaFoldDB" id="A0A916YFD0"/>
<accession>A0A916YFD0</accession>
<dbReference type="GO" id="GO:0008800">
    <property type="term" value="F:beta-lactamase activity"/>
    <property type="evidence" value="ECO:0007669"/>
    <property type="project" value="UniProtKB-EC"/>
</dbReference>
<dbReference type="GO" id="GO:0046677">
    <property type="term" value="P:response to antibiotic"/>
    <property type="evidence" value="ECO:0007669"/>
    <property type="project" value="InterPro"/>
</dbReference>
<comment type="similarity">
    <text evidence="2">Belongs to the class-A beta-lactamase family.</text>
</comment>
<organism evidence="5 6">
    <name type="scientific">Emticicia aquatilis</name>
    <dbReference type="NCBI Taxonomy" id="1537369"/>
    <lineage>
        <taxon>Bacteria</taxon>
        <taxon>Pseudomonadati</taxon>
        <taxon>Bacteroidota</taxon>
        <taxon>Cytophagia</taxon>
        <taxon>Cytophagales</taxon>
        <taxon>Leadbetterellaceae</taxon>
        <taxon>Emticicia</taxon>
    </lineage>
</organism>
<reference evidence="5" key="2">
    <citation type="submission" date="2020-09" db="EMBL/GenBank/DDBJ databases">
        <authorList>
            <person name="Sun Q."/>
            <person name="Zhou Y."/>
        </authorList>
    </citation>
    <scope>NUCLEOTIDE SEQUENCE</scope>
    <source>
        <strain evidence="5">CGMCC 1.15958</strain>
    </source>
</reference>
<dbReference type="Gene3D" id="3.40.710.10">
    <property type="entry name" value="DD-peptidase/beta-lactamase superfamily"/>
    <property type="match status" value="1"/>
</dbReference>
<keyword evidence="6" id="KW-1185">Reference proteome</keyword>
<dbReference type="Pfam" id="PF13354">
    <property type="entry name" value="Beta-lactamase2"/>
    <property type="match status" value="1"/>
</dbReference>
<dbReference type="InterPro" id="IPR012338">
    <property type="entry name" value="Beta-lactam/transpept-like"/>
</dbReference>
<evidence type="ECO:0000259" key="4">
    <source>
        <dbReference type="Pfam" id="PF13354"/>
    </source>
</evidence>
<dbReference type="Proteomes" id="UP000609064">
    <property type="component" value="Unassembled WGS sequence"/>
</dbReference>
<dbReference type="InterPro" id="IPR000871">
    <property type="entry name" value="Beta-lactam_class-A"/>
</dbReference>
<gene>
    <name evidence="5" type="ORF">GCM10011514_03290</name>
</gene>
<feature type="domain" description="Beta-lactamase class A catalytic" evidence="4">
    <location>
        <begin position="3"/>
        <end position="206"/>
    </location>
</feature>
<evidence type="ECO:0000313" key="6">
    <source>
        <dbReference type="Proteomes" id="UP000609064"/>
    </source>
</evidence>
<dbReference type="EC" id="3.5.2.6" evidence="3"/>
<evidence type="ECO:0000256" key="3">
    <source>
        <dbReference type="ARBA" id="ARBA00012865"/>
    </source>
</evidence>
<evidence type="ECO:0000256" key="1">
    <source>
        <dbReference type="ARBA" id="ARBA00001526"/>
    </source>
</evidence>
<dbReference type="PANTHER" id="PTHR35333:SF3">
    <property type="entry name" value="BETA-LACTAMASE-TYPE TRANSPEPTIDASE FOLD CONTAINING PROTEIN"/>
    <property type="match status" value="1"/>
</dbReference>
<dbReference type="PANTHER" id="PTHR35333">
    <property type="entry name" value="BETA-LACTAMASE"/>
    <property type="match status" value="1"/>
</dbReference>
<dbReference type="EMBL" id="BMKK01000001">
    <property type="protein sequence ID" value="GGD42703.1"/>
    <property type="molecule type" value="Genomic_DNA"/>
</dbReference>
<name>A0A916YFD0_9BACT</name>
<comment type="catalytic activity">
    <reaction evidence="1">
        <text>a beta-lactam + H2O = a substituted beta-amino acid</text>
        <dbReference type="Rhea" id="RHEA:20401"/>
        <dbReference type="ChEBI" id="CHEBI:15377"/>
        <dbReference type="ChEBI" id="CHEBI:35627"/>
        <dbReference type="ChEBI" id="CHEBI:140347"/>
        <dbReference type="EC" id="3.5.2.6"/>
    </reaction>
</comment>
<evidence type="ECO:0000256" key="2">
    <source>
        <dbReference type="ARBA" id="ARBA00009009"/>
    </source>
</evidence>
<proteinExistence type="inferred from homology"/>
<evidence type="ECO:0000313" key="5">
    <source>
        <dbReference type="EMBL" id="GGD42703.1"/>
    </source>
</evidence>
<protein>
    <recommendedName>
        <fullName evidence="3">beta-lactamase</fullName>
        <ecNumber evidence="3">3.5.2.6</ecNumber>
    </recommendedName>
</protein>
<reference evidence="5" key="1">
    <citation type="journal article" date="2014" name="Int. J. Syst. Evol. Microbiol.">
        <title>Complete genome sequence of Corynebacterium casei LMG S-19264T (=DSM 44701T), isolated from a smear-ripened cheese.</title>
        <authorList>
            <consortium name="US DOE Joint Genome Institute (JGI-PGF)"/>
            <person name="Walter F."/>
            <person name="Albersmeier A."/>
            <person name="Kalinowski J."/>
            <person name="Ruckert C."/>
        </authorList>
    </citation>
    <scope>NUCLEOTIDE SEQUENCE</scope>
    <source>
        <strain evidence="5">CGMCC 1.15958</strain>
    </source>
</reference>
<dbReference type="SUPFAM" id="SSF56601">
    <property type="entry name" value="beta-lactamase/transpeptidase-like"/>
    <property type="match status" value="1"/>
</dbReference>
<sequence>MEGKSYFEHRTDVKVPSASVIKVPILMSLMEKAQLNEINLSKVHRLTNAEKAGGSGVLMNASEGKKLTIREIAQEMIRTSDNTATNILIREIGMETINQNLTKWGATKTRLNRVMMDVEAVKQGRENYVNALEINALLRMIYDKKVANPILCDEMISMLKNCEDETTIPSQLPKDLEIAHKTGTLAYVRGDAAIVFTTQPFVMSIFIEGFDKEATAEKIIGDLAKICWEGLK</sequence>
<dbReference type="InterPro" id="IPR045155">
    <property type="entry name" value="Beta-lactam_cat"/>
</dbReference>
<dbReference type="GO" id="GO:0030655">
    <property type="term" value="P:beta-lactam antibiotic catabolic process"/>
    <property type="evidence" value="ECO:0007669"/>
    <property type="project" value="InterPro"/>
</dbReference>
<comment type="caution">
    <text evidence="5">The sequence shown here is derived from an EMBL/GenBank/DDBJ whole genome shotgun (WGS) entry which is preliminary data.</text>
</comment>